<proteinExistence type="predicted"/>
<feature type="compositionally biased region" description="Polar residues" evidence="1">
    <location>
        <begin position="236"/>
        <end position="247"/>
    </location>
</feature>
<feature type="region of interest" description="Disordered" evidence="1">
    <location>
        <begin position="31"/>
        <end position="57"/>
    </location>
</feature>
<keyword evidence="4" id="KW-1185">Reference proteome</keyword>
<feature type="signal peptide" evidence="2">
    <location>
        <begin position="1"/>
        <end position="16"/>
    </location>
</feature>
<protein>
    <submittedName>
        <fullName evidence="3">Uncharacterized protein</fullName>
    </submittedName>
</protein>
<dbReference type="AlphaFoldDB" id="A0AAN8FUR9"/>
<evidence type="ECO:0000313" key="3">
    <source>
        <dbReference type="EMBL" id="KAK5981935.1"/>
    </source>
</evidence>
<dbReference type="EMBL" id="WIXE01005725">
    <property type="protein sequence ID" value="KAK5981935.1"/>
    <property type="molecule type" value="Genomic_DNA"/>
</dbReference>
<evidence type="ECO:0000313" key="4">
    <source>
        <dbReference type="Proteomes" id="UP001331761"/>
    </source>
</evidence>
<evidence type="ECO:0000256" key="2">
    <source>
        <dbReference type="SAM" id="SignalP"/>
    </source>
</evidence>
<feature type="non-terminal residue" evidence="3">
    <location>
        <position position="247"/>
    </location>
</feature>
<feature type="chain" id="PRO_5042907840" evidence="2">
    <location>
        <begin position="17"/>
        <end position="247"/>
    </location>
</feature>
<feature type="compositionally biased region" description="Polar residues" evidence="1">
    <location>
        <begin position="216"/>
        <end position="228"/>
    </location>
</feature>
<keyword evidence="2" id="KW-0732">Signal</keyword>
<accession>A0AAN8FUR9</accession>
<dbReference type="Proteomes" id="UP001331761">
    <property type="component" value="Unassembled WGS sequence"/>
</dbReference>
<organism evidence="3 4">
    <name type="scientific">Trichostrongylus colubriformis</name>
    <name type="common">Black scour worm</name>
    <dbReference type="NCBI Taxonomy" id="6319"/>
    <lineage>
        <taxon>Eukaryota</taxon>
        <taxon>Metazoa</taxon>
        <taxon>Ecdysozoa</taxon>
        <taxon>Nematoda</taxon>
        <taxon>Chromadorea</taxon>
        <taxon>Rhabditida</taxon>
        <taxon>Rhabditina</taxon>
        <taxon>Rhabditomorpha</taxon>
        <taxon>Strongyloidea</taxon>
        <taxon>Trichostrongylidae</taxon>
        <taxon>Trichostrongylus</taxon>
    </lineage>
</organism>
<feature type="region of interest" description="Disordered" evidence="1">
    <location>
        <begin position="216"/>
        <end position="247"/>
    </location>
</feature>
<sequence length="247" mass="27578">MQSIVLILSIATCIFAVKPLWRTPVTNVRKNATSRTQRASNSVPPSEGFPGNAGQKQVPYYTRPEDFKIPDYRPAKPNAFQQNFQQNFPPNVQQNFRPNFQQNVQQPFFPNGRFVPQQFIPQQFAPNFRVPNQGNGFVNQPPLNQGYRNGPQYPNGFFQPPHPGYPINNGRNQWYIPQNAHPYLVGPGPLPPQGVYGPSTTTGLTVPPMIPSANPHNYQGTFPTQPSVNPELVTASVDSQPPTEMQG</sequence>
<name>A0AAN8FUR9_TRICO</name>
<reference evidence="3 4" key="1">
    <citation type="submission" date="2019-10" db="EMBL/GenBank/DDBJ databases">
        <title>Assembly and Annotation for the nematode Trichostrongylus colubriformis.</title>
        <authorList>
            <person name="Martin J."/>
        </authorList>
    </citation>
    <scope>NUCLEOTIDE SEQUENCE [LARGE SCALE GENOMIC DNA]</scope>
    <source>
        <strain evidence="3">G859</strain>
        <tissue evidence="3">Whole worm</tissue>
    </source>
</reference>
<evidence type="ECO:0000256" key="1">
    <source>
        <dbReference type="SAM" id="MobiDB-lite"/>
    </source>
</evidence>
<feature type="compositionally biased region" description="Polar residues" evidence="1">
    <location>
        <begin position="31"/>
        <end position="44"/>
    </location>
</feature>
<gene>
    <name evidence="3" type="ORF">GCK32_003589</name>
</gene>
<comment type="caution">
    <text evidence="3">The sequence shown here is derived from an EMBL/GenBank/DDBJ whole genome shotgun (WGS) entry which is preliminary data.</text>
</comment>